<keyword evidence="2" id="KW-1185">Reference proteome</keyword>
<dbReference type="EMBL" id="JBJUIK010000011">
    <property type="protein sequence ID" value="KAL3513573.1"/>
    <property type="molecule type" value="Genomic_DNA"/>
</dbReference>
<protein>
    <submittedName>
        <fullName evidence="1">Uncharacterized protein</fullName>
    </submittedName>
</protein>
<dbReference type="AlphaFoldDB" id="A0ABD2Z765"/>
<evidence type="ECO:0000313" key="2">
    <source>
        <dbReference type="Proteomes" id="UP001630127"/>
    </source>
</evidence>
<name>A0ABD2Z765_9GENT</name>
<proteinExistence type="predicted"/>
<organism evidence="1 2">
    <name type="scientific">Cinchona calisaya</name>
    <dbReference type="NCBI Taxonomy" id="153742"/>
    <lineage>
        <taxon>Eukaryota</taxon>
        <taxon>Viridiplantae</taxon>
        <taxon>Streptophyta</taxon>
        <taxon>Embryophyta</taxon>
        <taxon>Tracheophyta</taxon>
        <taxon>Spermatophyta</taxon>
        <taxon>Magnoliopsida</taxon>
        <taxon>eudicotyledons</taxon>
        <taxon>Gunneridae</taxon>
        <taxon>Pentapetalae</taxon>
        <taxon>asterids</taxon>
        <taxon>lamiids</taxon>
        <taxon>Gentianales</taxon>
        <taxon>Rubiaceae</taxon>
        <taxon>Cinchonoideae</taxon>
        <taxon>Cinchoneae</taxon>
        <taxon>Cinchona</taxon>
    </lineage>
</organism>
<sequence length="120" mass="13565">MQAKVNVVELMVVVENGVTHRFGTGCEVRWLKLDLKRQAKHPAVNKEVGIEIETGRPDIPCVTDLMPVELPRKLSQYELLIILLMWFLDQNPCLSFLSDVSFGVGRTKASDGQAFDIWSH</sequence>
<accession>A0ABD2Z765</accession>
<dbReference type="Proteomes" id="UP001630127">
    <property type="component" value="Unassembled WGS sequence"/>
</dbReference>
<gene>
    <name evidence="1" type="ORF">ACH5RR_026290</name>
</gene>
<comment type="caution">
    <text evidence="1">The sequence shown here is derived from an EMBL/GenBank/DDBJ whole genome shotgun (WGS) entry which is preliminary data.</text>
</comment>
<evidence type="ECO:0000313" key="1">
    <source>
        <dbReference type="EMBL" id="KAL3513573.1"/>
    </source>
</evidence>
<reference evidence="1 2" key="1">
    <citation type="submission" date="2024-11" db="EMBL/GenBank/DDBJ databases">
        <title>A near-complete genome assembly of Cinchona calisaya.</title>
        <authorList>
            <person name="Lian D.C."/>
            <person name="Zhao X.W."/>
            <person name="Wei L."/>
        </authorList>
    </citation>
    <scope>NUCLEOTIDE SEQUENCE [LARGE SCALE GENOMIC DNA]</scope>
    <source>
        <tissue evidence="1">Nenye</tissue>
    </source>
</reference>